<gene>
    <name evidence="2" type="ORF">UT34_C0001G0220</name>
</gene>
<protein>
    <submittedName>
        <fullName evidence="2">Uncharacterized protein</fullName>
    </submittedName>
</protein>
<name>A0A0G0Q6Y8_9BACT</name>
<comment type="caution">
    <text evidence="2">The sequence shown here is derived from an EMBL/GenBank/DDBJ whole genome shotgun (WGS) entry which is preliminary data.</text>
</comment>
<feature type="transmembrane region" description="Helical" evidence="1">
    <location>
        <begin position="12"/>
        <end position="34"/>
    </location>
</feature>
<evidence type="ECO:0000256" key="1">
    <source>
        <dbReference type="SAM" id="Phobius"/>
    </source>
</evidence>
<keyword evidence="1" id="KW-0812">Transmembrane</keyword>
<evidence type="ECO:0000313" key="3">
    <source>
        <dbReference type="Proteomes" id="UP000034799"/>
    </source>
</evidence>
<dbReference type="EMBL" id="LBWK01000001">
    <property type="protein sequence ID" value="KKR06180.1"/>
    <property type="molecule type" value="Genomic_DNA"/>
</dbReference>
<organism evidence="2 3">
    <name type="scientific">candidate division WS6 bacterium GW2011_GWF2_39_15</name>
    <dbReference type="NCBI Taxonomy" id="1619100"/>
    <lineage>
        <taxon>Bacteria</taxon>
        <taxon>Candidatus Dojkabacteria</taxon>
    </lineage>
</organism>
<accession>A0A0G0Q6Y8</accession>
<sequence length="36" mass="4058">MKESTKKRIKNFLNIFVAIILIGSIVFPLIITILGL</sequence>
<keyword evidence="1" id="KW-0472">Membrane</keyword>
<keyword evidence="1" id="KW-1133">Transmembrane helix</keyword>
<reference evidence="2 3" key="1">
    <citation type="journal article" date="2015" name="Nature">
        <title>rRNA introns, odd ribosomes, and small enigmatic genomes across a large radiation of phyla.</title>
        <authorList>
            <person name="Brown C.T."/>
            <person name="Hug L.A."/>
            <person name="Thomas B.C."/>
            <person name="Sharon I."/>
            <person name="Castelle C.J."/>
            <person name="Singh A."/>
            <person name="Wilkins M.J."/>
            <person name="Williams K.H."/>
            <person name="Banfield J.F."/>
        </authorList>
    </citation>
    <scope>NUCLEOTIDE SEQUENCE [LARGE SCALE GENOMIC DNA]</scope>
</reference>
<evidence type="ECO:0000313" key="2">
    <source>
        <dbReference type="EMBL" id="KKR06180.1"/>
    </source>
</evidence>
<dbReference type="AlphaFoldDB" id="A0A0G0Q6Y8"/>
<dbReference type="Proteomes" id="UP000034799">
    <property type="component" value="Unassembled WGS sequence"/>
</dbReference>
<proteinExistence type="predicted"/>